<evidence type="ECO:0000313" key="3">
    <source>
        <dbReference type="Proteomes" id="UP000800041"/>
    </source>
</evidence>
<evidence type="ECO:0000256" key="1">
    <source>
        <dbReference type="SAM" id="MobiDB-lite"/>
    </source>
</evidence>
<name>A0A6G1GZE2_9PEZI</name>
<accession>A0A6G1GZE2</accession>
<gene>
    <name evidence="2" type="ORF">K402DRAFT_87339</name>
</gene>
<feature type="region of interest" description="Disordered" evidence="1">
    <location>
        <begin position="1"/>
        <end position="37"/>
    </location>
</feature>
<evidence type="ECO:0000313" key="2">
    <source>
        <dbReference type="EMBL" id="KAF1986336.1"/>
    </source>
</evidence>
<dbReference type="AlphaFoldDB" id="A0A6G1GZE2"/>
<organism evidence="2 3">
    <name type="scientific">Aulographum hederae CBS 113979</name>
    <dbReference type="NCBI Taxonomy" id="1176131"/>
    <lineage>
        <taxon>Eukaryota</taxon>
        <taxon>Fungi</taxon>
        <taxon>Dikarya</taxon>
        <taxon>Ascomycota</taxon>
        <taxon>Pezizomycotina</taxon>
        <taxon>Dothideomycetes</taxon>
        <taxon>Pleosporomycetidae</taxon>
        <taxon>Aulographales</taxon>
        <taxon>Aulographaceae</taxon>
    </lineage>
</organism>
<proteinExistence type="predicted"/>
<feature type="compositionally biased region" description="Basic residues" evidence="1">
    <location>
        <begin position="14"/>
        <end position="28"/>
    </location>
</feature>
<dbReference type="Proteomes" id="UP000800041">
    <property type="component" value="Unassembled WGS sequence"/>
</dbReference>
<reference evidence="2" key="1">
    <citation type="journal article" date="2020" name="Stud. Mycol.">
        <title>101 Dothideomycetes genomes: a test case for predicting lifestyles and emergence of pathogens.</title>
        <authorList>
            <person name="Haridas S."/>
            <person name="Albert R."/>
            <person name="Binder M."/>
            <person name="Bloem J."/>
            <person name="Labutti K."/>
            <person name="Salamov A."/>
            <person name="Andreopoulos B."/>
            <person name="Baker S."/>
            <person name="Barry K."/>
            <person name="Bills G."/>
            <person name="Bluhm B."/>
            <person name="Cannon C."/>
            <person name="Castanera R."/>
            <person name="Culley D."/>
            <person name="Daum C."/>
            <person name="Ezra D."/>
            <person name="Gonzalez J."/>
            <person name="Henrissat B."/>
            <person name="Kuo A."/>
            <person name="Liang C."/>
            <person name="Lipzen A."/>
            <person name="Lutzoni F."/>
            <person name="Magnuson J."/>
            <person name="Mondo S."/>
            <person name="Nolan M."/>
            <person name="Ohm R."/>
            <person name="Pangilinan J."/>
            <person name="Park H.-J."/>
            <person name="Ramirez L."/>
            <person name="Alfaro M."/>
            <person name="Sun H."/>
            <person name="Tritt A."/>
            <person name="Yoshinaga Y."/>
            <person name="Zwiers L.-H."/>
            <person name="Turgeon B."/>
            <person name="Goodwin S."/>
            <person name="Spatafora J."/>
            <person name="Crous P."/>
            <person name="Grigoriev I."/>
        </authorList>
    </citation>
    <scope>NUCLEOTIDE SEQUENCE</scope>
    <source>
        <strain evidence="2">CBS 113979</strain>
    </source>
</reference>
<feature type="compositionally biased region" description="Polar residues" evidence="1">
    <location>
        <begin position="1"/>
        <end position="12"/>
    </location>
</feature>
<protein>
    <submittedName>
        <fullName evidence="2">Uncharacterized protein</fullName>
    </submittedName>
</protein>
<keyword evidence="3" id="KW-1185">Reference proteome</keyword>
<dbReference type="EMBL" id="ML977157">
    <property type="protein sequence ID" value="KAF1986336.1"/>
    <property type="molecule type" value="Genomic_DNA"/>
</dbReference>
<sequence length="145" mass="16527">MTTYISTPSPARSASHRPHPHQHHKSLHHEHLTRMQRPPNHSSCETFLCLSGLFFCLSERTWGLMIRLVLALRDVRHGGHQPRFSAVCTRTEAGNEYRTWGMHGLASWFWCRGVLTFLGAADLGVCMWLCWKFPGHLVVGVKGKL</sequence>